<reference evidence="2" key="1">
    <citation type="submission" date="2015-11" db="EMBL/GenBank/DDBJ databases">
        <title>De novo transcriptome assembly of four potential Pierce s Disease insect vectors from Arizona vineyards.</title>
        <authorList>
            <person name="Tassone E.E."/>
        </authorList>
    </citation>
    <scope>NUCLEOTIDE SEQUENCE</scope>
</reference>
<organism evidence="2">
    <name type="scientific">Cuerna arida</name>
    <dbReference type="NCBI Taxonomy" id="1464854"/>
    <lineage>
        <taxon>Eukaryota</taxon>
        <taxon>Metazoa</taxon>
        <taxon>Ecdysozoa</taxon>
        <taxon>Arthropoda</taxon>
        <taxon>Hexapoda</taxon>
        <taxon>Insecta</taxon>
        <taxon>Pterygota</taxon>
        <taxon>Neoptera</taxon>
        <taxon>Paraneoptera</taxon>
        <taxon>Hemiptera</taxon>
        <taxon>Auchenorrhyncha</taxon>
        <taxon>Membracoidea</taxon>
        <taxon>Cicadellidae</taxon>
        <taxon>Cicadellinae</taxon>
        <taxon>Proconiini</taxon>
        <taxon>Cuerna</taxon>
    </lineage>
</organism>
<evidence type="ECO:0000313" key="2">
    <source>
        <dbReference type="EMBL" id="JAS57523.1"/>
    </source>
</evidence>
<dbReference type="AlphaFoldDB" id="A0A1B6G5D6"/>
<evidence type="ECO:0000256" key="1">
    <source>
        <dbReference type="SAM" id="SignalP"/>
    </source>
</evidence>
<keyword evidence="1" id="KW-0732">Signal</keyword>
<feature type="chain" id="PRO_5008583332" evidence="1">
    <location>
        <begin position="19"/>
        <end position="137"/>
    </location>
</feature>
<name>A0A1B6G5D6_9HEMI</name>
<protein>
    <submittedName>
        <fullName evidence="2">Uncharacterized protein</fullName>
    </submittedName>
</protein>
<gene>
    <name evidence="2" type="ORF">g.9320</name>
</gene>
<proteinExistence type="predicted"/>
<dbReference type="EMBL" id="GECZ01012246">
    <property type="protein sequence ID" value="JAS57523.1"/>
    <property type="molecule type" value="Transcribed_RNA"/>
</dbReference>
<feature type="signal peptide" evidence="1">
    <location>
        <begin position="1"/>
        <end position="18"/>
    </location>
</feature>
<accession>A0A1B6G5D6</accession>
<sequence length="137" mass="16072">MKLLFLVNVFYCILLSRGFESSSKDYKHLDGKIAKVIMRPTKEKWDKMLESMEVYIKKLKDPGLILAEDCDKNKAIIIGILKDGCPNFVNLAVDEENLLNEVQLTKRQLYRFYELRNNTKKTWDEFKLTCAKQNVTM</sequence>